<evidence type="ECO:0000313" key="1">
    <source>
        <dbReference type="EMBL" id="MUG69616.1"/>
    </source>
</evidence>
<dbReference type="RefSeq" id="WP_155613967.1">
    <property type="nucleotide sequence ID" value="NZ_WNZX01000002.1"/>
</dbReference>
<dbReference type="EMBL" id="WNZX01000002">
    <property type="protein sequence ID" value="MUG69616.1"/>
    <property type="molecule type" value="Genomic_DNA"/>
</dbReference>
<accession>A0A7X2Z8L2</accession>
<dbReference type="SUPFAM" id="SSF52540">
    <property type="entry name" value="P-loop containing nucleoside triphosphate hydrolases"/>
    <property type="match status" value="1"/>
</dbReference>
<evidence type="ECO:0000313" key="2">
    <source>
        <dbReference type="Proteomes" id="UP000450917"/>
    </source>
</evidence>
<gene>
    <name evidence="1" type="ORF">GNP93_02880</name>
</gene>
<organism evidence="1 2">
    <name type="scientific">Paenibacillus validus</name>
    <dbReference type="NCBI Taxonomy" id="44253"/>
    <lineage>
        <taxon>Bacteria</taxon>
        <taxon>Bacillati</taxon>
        <taxon>Bacillota</taxon>
        <taxon>Bacilli</taxon>
        <taxon>Bacillales</taxon>
        <taxon>Paenibacillaceae</taxon>
        <taxon>Paenibacillus</taxon>
    </lineage>
</organism>
<protein>
    <recommendedName>
        <fullName evidence="3">ParA family protein</fullName>
    </recommendedName>
</protein>
<dbReference type="PANTHER" id="PTHR13696">
    <property type="entry name" value="P-LOOP CONTAINING NUCLEOSIDE TRIPHOSPHATE HYDROLASE"/>
    <property type="match status" value="1"/>
</dbReference>
<dbReference type="Gene3D" id="3.40.50.300">
    <property type="entry name" value="P-loop containing nucleotide triphosphate hydrolases"/>
    <property type="match status" value="1"/>
</dbReference>
<reference evidence="1 2" key="1">
    <citation type="submission" date="2019-11" db="EMBL/GenBank/DDBJ databases">
        <title>Draft genome sequences of five Paenibacillus species of dairy origin.</title>
        <authorList>
            <person name="Olajide A.M."/>
            <person name="Chen S."/>
            <person name="Lapointe G."/>
        </authorList>
    </citation>
    <scope>NUCLEOTIDE SEQUENCE [LARGE SCALE GENOMIC DNA]</scope>
    <source>
        <strain evidence="1 2">2CS3</strain>
    </source>
</reference>
<comment type="caution">
    <text evidence="1">The sequence shown here is derived from an EMBL/GenBank/DDBJ whole genome shotgun (WGS) entry which is preliminary data.</text>
</comment>
<dbReference type="PANTHER" id="PTHR13696:SF52">
    <property type="entry name" value="PARA FAMILY PROTEIN CT_582"/>
    <property type="match status" value="1"/>
</dbReference>
<keyword evidence="2" id="KW-1185">Reference proteome</keyword>
<sequence length="370" mass="42066">MAKMQLVLLDADTYFGGMLSAYIRSSEFAERFSFHWFTSRAEGFRFVEETRQPQIVLVHEAWLPLHEALFALKTGCTVIVSETERTGGVLEYPVLFKYQPLNRLLSSVASHYNEYSYLEPLRGSKRSGVITVYSAVGGSGKTVTAVHLAAQLAEHGERTICLSLERLPSRGWYETEPMESETSETFSRLLYYAKTRPEQIPAKLEQLKRTHPTWKYDFIPPLTHPAEWDDIEACDIRRLFEGIVKAGIYDRIIVDADSSDGPLTTELLKVSGLVLWPLTDDVIQLQKSKDWFESRRLRHQQEAEELQAKVRFVLNRFTGTQANDMASYSFKVSARLPYVPEWKNVAQADRMLLRGFADEAAALVRGGGSP</sequence>
<evidence type="ECO:0008006" key="3">
    <source>
        <dbReference type="Google" id="ProtNLM"/>
    </source>
</evidence>
<dbReference type="Gene3D" id="3.40.50.10850">
    <property type="entry name" value="Ntrc-like two-domain protein"/>
    <property type="match status" value="1"/>
</dbReference>
<name>A0A7X2Z8L2_9BACL</name>
<dbReference type="AlphaFoldDB" id="A0A7X2Z8L2"/>
<dbReference type="InterPro" id="IPR027417">
    <property type="entry name" value="P-loop_NTPase"/>
</dbReference>
<dbReference type="InterPro" id="IPR050678">
    <property type="entry name" value="DNA_Partitioning_ATPase"/>
</dbReference>
<dbReference type="Proteomes" id="UP000450917">
    <property type="component" value="Unassembled WGS sequence"/>
</dbReference>
<proteinExistence type="predicted"/>